<dbReference type="InterPro" id="IPR011011">
    <property type="entry name" value="Znf_FYVE_PHD"/>
</dbReference>
<dbReference type="GO" id="GO:0005634">
    <property type="term" value="C:nucleus"/>
    <property type="evidence" value="ECO:0007669"/>
    <property type="project" value="UniProtKB-SubCell"/>
</dbReference>
<feature type="domain" description="PWWP" evidence="18">
    <location>
        <begin position="440"/>
        <end position="491"/>
    </location>
</feature>
<dbReference type="GO" id="GO:0005694">
    <property type="term" value="C:chromosome"/>
    <property type="evidence" value="ECO:0007669"/>
    <property type="project" value="UniProtKB-SubCell"/>
</dbReference>
<sequence length="1895" mass="209751">MADEEQVVADSLELGTSETTVVYSESDSVANVDVTENHSESISSMKVVDNAADFLENDHNVQPESSNADQVQDTHAERSPDDDKTKGTLDNSQTENNLNNDNVKSSHNETQTKSTESDSEEIKLARQSRELKSILALSREAKLDTNIAHKRKSVELNKNKTDTHRSESPLGKRAMRSQNPEFVIKHQKFLSKVVSHGGSSPIENSEVEKPQIQKNPKKKSNPSESHTSNDDGQKIKMLKMLKVEPVKNKDVFCWRCHKTEVNVYCETCPRSYHIKCLKQSVNNPQRWVCPECVSIMKAESTKERSSSMKDLSLEQLCGLLKFALKRMMQVSGAEPFLHPVNEKEFPEYKNYIIQPMDLTKLEKGLKENIYGSTQAFEADAKWILHNSIIFNTAQAKLTIIAKNILKVCKQEMLEIENCASCYLNANTKRNSWFVEVCPKPHILVWAKLKGFPYWPAKAMRANSLGMVDVRFFGAHDRAWVPDKECFLYSLKDPNCNKQKKNDIAECIKELEIHIENLKKVYGEFCYAPYRTPFIPDEEIKQLKVFLPQYNPDSSTSSMSFSLTAKRKNSESPKSRITKREDSKEAHDLNNSKNFEGYGSEDDDMEPKLDADRREQIAKNSAKMMKSQESSPKQDDDHETQANTPDDIKRSSEMDASKPKKSESGITNVIGKNKTTPPKQIGDTSKKRTTTDEMVSETPMKKSRRNSDISVKSDSSRISNLSDKINRVDIAENMEITLGNDNETGIMSISEVVSSDVGTELSSSKYSDFSESSNGSSNSESKRKPIVQLNISGNENKEFTISPQNKISIADKLMQKFGHGSSDSERSAKSCKNDGDKINNNDLDVNNAVNKLSSKVNEASDVTKINKGDDASKHNNSGKLHSLVIETLPEFNLECAEVVVGDSKKPISNEKEDANDVKGDNNCISVDGKTKEDEIKSFLPEITKTVPQPADSGEGDDNEDSDDNNEQIEKMDEDIFKDVIHSSVNTFSIKNCEPSTKCKEKLINKSSGIKGPKRLVKVVRLKDLQNKSSSQEGKNVNGEQSTVTNREPRQNKKTTVTPLKQNENQHKQFESNEKKTLGKVLKENSQIEPSLVSDTVNNSKENKSPEENDQTQIEGESESITIKSEPSSSDEEVEDIEAKRKYMSALNISEKDKIIHEKKPKEIRTRSKTEERSKLMNLLRVQDNFEDMSAKTDKGKPKGNTTETIQRKTDNLSRTINDVASHYSVTHEKEAIQLPERKKLAPLRPFAAFQKQRSRKTILSSTATSQGVYITPRKSDSGNTVSSNSSIHLATSNKSLPIVSCSCLSSVGNTVTISKGNLTPTRSLLLPRAPSDNFTNTTSSVTTTTTTAGIVFLSQQPIINSLAIVPPNQQLNCGANVGSAPPMLTVVQPINSSVNPSSTSSSLYSNTCVTTASLRGNVNVQDSQNYIPPSGGVASNANVVVPVVLNDPKVSQILNSLPSLAPLSTNYFYTFAQKRGEIVSSATNTTTAASTTVTASNSVDAAASANNGVSSSAASVTVTNNGERGTEEWDVLTGIIPENLSQAVSDLVTKGVPKLKPRPPGPLSVQFDEGLPSTAGPVTAKVNSISHRLADYLRGMLVELLKDFGTVEGPESEILKLRLENEELRQRHAEEMLEIKKNISSILRDIQRSIVEERAKIIEETRAACEVETIKRIEEAKSKQWCANCFKEAQFYCCWNTSYCDYPCQQKHWLKHMSKCTQNQQHQQQQQQQLTQQAGNNPNHIRIPNQTIMLRSTNPINRYTAARANEKTLVAKPTKVYLNRGSFKPSPHGLIKTSTANGQQLTLVESSPGNYELLGNSSISVGGKIITNSTSIIHKVQKGNSTPNNMALSVVPTSSLIAVAPKLTTISTAQPKTSLSSTSSTNSSAKTHNLFSDDSD</sequence>
<keyword evidence="11" id="KW-0804">Transcription</keyword>
<dbReference type="KEGG" id="apln:108737000"/>
<feature type="region of interest" description="Disordered" evidence="15">
    <location>
        <begin position="1022"/>
        <end position="1132"/>
    </location>
</feature>
<evidence type="ECO:0000256" key="2">
    <source>
        <dbReference type="ARBA" id="ARBA00004286"/>
    </source>
</evidence>
<feature type="compositionally biased region" description="Basic and acidic residues" evidence="15">
    <location>
        <begin position="153"/>
        <end position="167"/>
    </location>
</feature>
<keyword evidence="10 13" id="KW-0103">Bromodomain</keyword>
<protein>
    <submittedName>
        <fullName evidence="21">Uncharacterized protein LOC108737000</fullName>
    </submittedName>
</protein>
<feature type="compositionally biased region" description="Basic and acidic residues" evidence="15">
    <location>
        <begin position="567"/>
        <end position="589"/>
    </location>
</feature>
<keyword evidence="3" id="KW-0158">Chromosome</keyword>
<accession>A0A7F5R6T2</accession>
<dbReference type="InterPro" id="IPR018359">
    <property type="entry name" value="Bromodomain_CS"/>
</dbReference>
<dbReference type="InterPro" id="IPR036427">
    <property type="entry name" value="Bromodomain-like_sf"/>
</dbReference>
<keyword evidence="20" id="KW-1185">Reference proteome</keyword>
<dbReference type="GO" id="GO:0008270">
    <property type="term" value="F:zinc ion binding"/>
    <property type="evidence" value="ECO:0007669"/>
    <property type="project" value="UniProtKB-KW"/>
</dbReference>
<dbReference type="PROSITE" id="PS00633">
    <property type="entry name" value="BROMODOMAIN_1"/>
    <property type="match status" value="1"/>
</dbReference>
<evidence type="ECO:0000259" key="16">
    <source>
        <dbReference type="PROSITE" id="PS50014"/>
    </source>
</evidence>
<feature type="region of interest" description="Disordered" evidence="15">
    <location>
        <begin position="194"/>
        <end position="235"/>
    </location>
</feature>
<dbReference type="Gene3D" id="1.20.920.10">
    <property type="entry name" value="Bromodomain-like"/>
    <property type="match status" value="1"/>
</dbReference>
<dbReference type="RefSeq" id="XP_025831681.1">
    <property type="nucleotide sequence ID" value="XM_025975896.1"/>
</dbReference>
<dbReference type="FunFam" id="6.10.140.2220:FF:000002">
    <property type="entry name" value="Protein kinase C-binding protein 1 isoform C"/>
    <property type="match status" value="1"/>
</dbReference>
<dbReference type="InterPro" id="IPR013083">
    <property type="entry name" value="Znf_RING/FYVE/PHD"/>
</dbReference>
<feature type="compositionally biased region" description="Low complexity" evidence="15">
    <location>
        <begin position="1872"/>
        <end position="1883"/>
    </location>
</feature>
<dbReference type="InterPro" id="IPR002893">
    <property type="entry name" value="Znf_MYND"/>
</dbReference>
<feature type="compositionally biased region" description="Polar residues" evidence="15">
    <location>
        <begin position="1082"/>
        <end position="1095"/>
    </location>
</feature>
<dbReference type="CDD" id="cd20160">
    <property type="entry name" value="PWWP_PRKCBP1"/>
    <property type="match status" value="1"/>
</dbReference>
<keyword evidence="7" id="KW-0156">Chromatin regulator</keyword>
<dbReference type="GeneID" id="108737000"/>
<feature type="compositionally biased region" description="Polar residues" evidence="15">
    <location>
        <begin position="62"/>
        <end position="71"/>
    </location>
</feature>
<dbReference type="GO" id="GO:0003714">
    <property type="term" value="F:transcription corepressor activity"/>
    <property type="evidence" value="ECO:0007669"/>
    <property type="project" value="TreeGrafter"/>
</dbReference>
<dbReference type="InterPro" id="IPR056987">
    <property type="entry name" value="ZMYND8_CC"/>
</dbReference>
<evidence type="ECO:0000256" key="14">
    <source>
        <dbReference type="PROSITE-ProRule" id="PRU00134"/>
    </source>
</evidence>
<dbReference type="SUPFAM" id="SSF63748">
    <property type="entry name" value="Tudor/PWWP/MBT"/>
    <property type="match status" value="1"/>
</dbReference>
<dbReference type="Pfam" id="PF24324">
    <property type="entry name" value="MYND_ZMYND11_ZMYD8"/>
    <property type="match status" value="1"/>
</dbReference>
<evidence type="ECO:0000259" key="18">
    <source>
        <dbReference type="PROSITE" id="PS50812"/>
    </source>
</evidence>
<feature type="compositionally biased region" description="Basic and acidic residues" evidence="15">
    <location>
        <begin position="905"/>
        <end position="918"/>
    </location>
</feature>
<dbReference type="InParanoid" id="A0A7F5R6T2"/>
<keyword evidence="12" id="KW-0539">Nucleus</keyword>
<evidence type="ECO:0000256" key="7">
    <source>
        <dbReference type="ARBA" id="ARBA00022853"/>
    </source>
</evidence>
<keyword evidence="5 14" id="KW-0863">Zinc-finger</keyword>
<dbReference type="Pfam" id="PF00439">
    <property type="entry name" value="Bromodomain"/>
    <property type="match status" value="1"/>
</dbReference>
<feature type="compositionally biased region" description="Polar residues" evidence="15">
    <location>
        <begin position="1109"/>
        <end position="1121"/>
    </location>
</feature>
<feature type="region of interest" description="Disordered" evidence="15">
    <location>
        <begin position="1868"/>
        <end position="1895"/>
    </location>
</feature>
<dbReference type="InterPro" id="IPR057053">
    <property type="entry name" value="MYND_ZMYND11_ZMYD8"/>
</dbReference>
<keyword evidence="6" id="KW-0862">Zinc</keyword>
<feature type="region of interest" description="Disordered" evidence="15">
    <location>
        <begin position="905"/>
        <end position="925"/>
    </location>
</feature>
<name>A0A7F5R6T2_AGRPL</name>
<feature type="region of interest" description="Disordered" evidence="15">
    <location>
        <begin position="551"/>
        <end position="606"/>
    </location>
</feature>
<feature type="region of interest" description="Disordered" evidence="15">
    <location>
        <begin position="939"/>
        <end position="966"/>
    </location>
</feature>
<feature type="domain" description="MYND-type" evidence="19">
    <location>
        <begin position="1681"/>
        <end position="1715"/>
    </location>
</feature>
<dbReference type="GO" id="GO:0005737">
    <property type="term" value="C:cytoplasm"/>
    <property type="evidence" value="ECO:0007669"/>
    <property type="project" value="TreeGrafter"/>
</dbReference>
<feature type="region of interest" description="Disordered" evidence="15">
    <location>
        <begin position="619"/>
        <end position="719"/>
    </location>
</feature>
<evidence type="ECO:0000256" key="5">
    <source>
        <dbReference type="ARBA" id="ARBA00022771"/>
    </source>
</evidence>
<evidence type="ECO:0000256" key="9">
    <source>
        <dbReference type="ARBA" id="ARBA00023015"/>
    </source>
</evidence>
<dbReference type="Gene3D" id="3.30.40.10">
    <property type="entry name" value="Zinc/RING finger domain, C3HC4 (zinc finger)"/>
    <property type="match status" value="1"/>
</dbReference>
<dbReference type="SUPFAM" id="SSF144232">
    <property type="entry name" value="HIT/MYND zinc finger-like"/>
    <property type="match status" value="1"/>
</dbReference>
<evidence type="ECO:0000313" key="20">
    <source>
        <dbReference type="Proteomes" id="UP000192223"/>
    </source>
</evidence>
<feature type="domain" description="PHD-type" evidence="17">
    <location>
        <begin position="250"/>
        <end position="295"/>
    </location>
</feature>
<feature type="compositionally biased region" description="Low complexity" evidence="15">
    <location>
        <begin position="761"/>
        <end position="778"/>
    </location>
</feature>
<feature type="region of interest" description="Disordered" evidence="15">
    <location>
        <begin position="149"/>
        <end position="178"/>
    </location>
</feature>
<keyword evidence="4" id="KW-0479">Metal-binding</keyword>
<dbReference type="PROSITE" id="PS50865">
    <property type="entry name" value="ZF_MYND_2"/>
    <property type="match status" value="1"/>
</dbReference>
<keyword evidence="9" id="KW-0805">Transcription regulation</keyword>
<evidence type="ECO:0000256" key="13">
    <source>
        <dbReference type="PROSITE-ProRule" id="PRU00035"/>
    </source>
</evidence>
<feature type="compositionally biased region" description="Polar residues" evidence="15">
    <location>
        <begin position="88"/>
        <end position="114"/>
    </location>
</feature>
<feature type="region of interest" description="Disordered" evidence="15">
    <location>
        <begin position="53"/>
        <end position="124"/>
    </location>
</feature>
<dbReference type="Gene3D" id="2.30.30.140">
    <property type="match status" value="1"/>
</dbReference>
<evidence type="ECO:0000259" key="17">
    <source>
        <dbReference type="PROSITE" id="PS50016"/>
    </source>
</evidence>
<dbReference type="PANTHER" id="PTHR46453">
    <property type="entry name" value="PROTEIN KINASE C-BINDING PROTEIN 1"/>
    <property type="match status" value="1"/>
</dbReference>
<feature type="region of interest" description="Disordered" evidence="15">
    <location>
        <begin position="759"/>
        <end position="785"/>
    </location>
</feature>
<dbReference type="InterPro" id="IPR001965">
    <property type="entry name" value="Znf_PHD"/>
</dbReference>
<dbReference type="Pfam" id="PF00855">
    <property type="entry name" value="PWWP"/>
    <property type="match status" value="1"/>
</dbReference>
<dbReference type="FunCoup" id="A0A7F5R6T2">
    <property type="interactions" value="2472"/>
</dbReference>
<dbReference type="PANTHER" id="PTHR46453:SF5">
    <property type="entry name" value="PROTEIN KINASE C-BINDING PROTEIN 1 ISOFORM X1"/>
    <property type="match status" value="1"/>
</dbReference>
<dbReference type="PROSITE" id="PS50812">
    <property type="entry name" value="PWWP"/>
    <property type="match status" value="1"/>
</dbReference>
<feature type="compositionally biased region" description="Polar residues" evidence="15">
    <location>
        <begin position="1052"/>
        <end position="1061"/>
    </location>
</feature>
<evidence type="ECO:0000259" key="19">
    <source>
        <dbReference type="PROSITE" id="PS50865"/>
    </source>
</evidence>
<keyword evidence="8" id="KW-0007">Acetylation</keyword>
<proteinExistence type="predicted"/>
<evidence type="ECO:0000256" key="4">
    <source>
        <dbReference type="ARBA" id="ARBA00022723"/>
    </source>
</evidence>
<dbReference type="InterPro" id="IPR019787">
    <property type="entry name" value="Znf_PHD-finger"/>
</dbReference>
<evidence type="ECO:0000256" key="8">
    <source>
        <dbReference type="ARBA" id="ARBA00022990"/>
    </source>
</evidence>
<evidence type="ECO:0000256" key="15">
    <source>
        <dbReference type="SAM" id="MobiDB-lite"/>
    </source>
</evidence>
<dbReference type="Proteomes" id="UP000192223">
    <property type="component" value="Unplaced"/>
</dbReference>
<dbReference type="PRINTS" id="PR00503">
    <property type="entry name" value="BROMODOMAIN"/>
</dbReference>
<dbReference type="PROSITE" id="PS50016">
    <property type="entry name" value="ZF_PHD_2"/>
    <property type="match status" value="1"/>
</dbReference>
<evidence type="ECO:0000256" key="12">
    <source>
        <dbReference type="ARBA" id="ARBA00023242"/>
    </source>
</evidence>
<dbReference type="CDD" id="cd05508">
    <property type="entry name" value="Bromo_RACK7"/>
    <property type="match status" value="1"/>
</dbReference>
<feature type="compositionally biased region" description="Basic and acidic residues" evidence="15">
    <location>
        <begin position="72"/>
        <end position="87"/>
    </location>
</feature>
<dbReference type="Pfam" id="PF23460">
    <property type="entry name" value="ZMYND8_CC"/>
    <property type="match status" value="1"/>
</dbReference>
<dbReference type="PROSITE" id="PS01360">
    <property type="entry name" value="ZF_MYND_1"/>
    <property type="match status" value="1"/>
</dbReference>
<feature type="compositionally biased region" description="Polar residues" evidence="15">
    <location>
        <begin position="707"/>
        <end position="719"/>
    </location>
</feature>
<feature type="compositionally biased region" description="Acidic residues" evidence="15">
    <location>
        <begin position="952"/>
        <end position="965"/>
    </location>
</feature>
<dbReference type="GO" id="GO:0140006">
    <property type="term" value="F:histone H3 reader activity"/>
    <property type="evidence" value="ECO:0007669"/>
    <property type="project" value="UniProtKB-ARBA"/>
</dbReference>
<evidence type="ECO:0000256" key="3">
    <source>
        <dbReference type="ARBA" id="ARBA00022454"/>
    </source>
</evidence>
<dbReference type="InterPro" id="IPR001487">
    <property type="entry name" value="Bromodomain"/>
</dbReference>
<feature type="compositionally biased region" description="Polar residues" evidence="15">
    <location>
        <begin position="1025"/>
        <end position="1044"/>
    </location>
</feature>
<dbReference type="SUPFAM" id="SSF47370">
    <property type="entry name" value="Bromodomain"/>
    <property type="match status" value="1"/>
</dbReference>
<evidence type="ECO:0000256" key="1">
    <source>
        <dbReference type="ARBA" id="ARBA00004123"/>
    </source>
</evidence>
<evidence type="ECO:0000256" key="11">
    <source>
        <dbReference type="ARBA" id="ARBA00023163"/>
    </source>
</evidence>
<dbReference type="InterPro" id="IPR000313">
    <property type="entry name" value="PWWP_dom"/>
</dbReference>
<reference evidence="21" key="1">
    <citation type="submission" date="2025-08" db="UniProtKB">
        <authorList>
            <consortium name="RefSeq"/>
        </authorList>
    </citation>
    <scope>IDENTIFICATION</scope>
    <source>
        <tissue evidence="21">Entire body</tissue>
    </source>
</reference>
<feature type="compositionally biased region" description="Basic and acidic residues" evidence="15">
    <location>
        <begin position="1062"/>
        <end position="1081"/>
    </location>
</feature>
<dbReference type="CTD" id="23613"/>
<dbReference type="SUPFAM" id="SSF57903">
    <property type="entry name" value="FYVE/PHD zinc finger"/>
    <property type="match status" value="1"/>
</dbReference>
<feature type="compositionally biased region" description="Polar residues" evidence="15">
    <location>
        <begin position="1884"/>
        <end position="1895"/>
    </location>
</feature>
<dbReference type="InterPro" id="IPR019786">
    <property type="entry name" value="Zinc_finger_PHD-type_CS"/>
</dbReference>
<dbReference type="CDD" id="cd15538">
    <property type="entry name" value="PHD_PRKCBP1"/>
    <property type="match status" value="1"/>
</dbReference>
<feature type="domain" description="Bromo" evidence="16">
    <location>
        <begin position="328"/>
        <end position="398"/>
    </location>
</feature>
<dbReference type="SMART" id="SM00297">
    <property type="entry name" value="BROMO"/>
    <property type="match status" value="1"/>
</dbReference>
<feature type="region of interest" description="Disordered" evidence="15">
    <location>
        <begin position="816"/>
        <end position="838"/>
    </location>
</feature>
<feature type="compositionally biased region" description="Basic and acidic residues" evidence="15">
    <location>
        <begin position="821"/>
        <end position="838"/>
    </location>
</feature>
<dbReference type="OrthoDB" id="298344at2759"/>
<gene>
    <name evidence="21" type="primary">LOC108737000</name>
</gene>
<feature type="compositionally biased region" description="Basic and acidic residues" evidence="15">
    <location>
        <begin position="631"/>
        <end position="662"/>
    </location>
</feature>
<dbReference type="SMART" id="SM00293">
    <property type="entry name" value="PWWP"/>
    <property type="match status" value="1"/>
</dbReference>
<evidence type="ECO:0000256" key="10">
    <source>
        <dbReference type="ARBA" id="ARBA00023117"/>
    </source>
</evidence>
<dbReference type="InterPro" id="IPR044075">
    <property type="entry name" value="PRKCBP1_PHD"/>
</dbReference>
<dbReference type="InterPro" id="IPR037967">
    <property type="entry name" value="ZMYND8_Bromo_dom"/>
</dbReference>
<dbReference type="PROSITE" id="PS01359">
    <property type="entry name" value="ZF_PHD_1"/>
    <property type="match status" value="1"/>
</dbReference>
<comment type="subcellular location">
    <subcellularLocation>
        <location evidence="2">Chromosome</location>
    </subcellularLocation>
    <subcellularLocation>
        <location evidence="1">Nucleus</location>
    </subcellularLocation>
</comment>
<organism evidence="20 21">
    <name type="scientific">Agrilus planipennis</name>
    <name type="common">Emerald ash borer</name>
    <name type="synonym">Agrilus marcopoli</name>
    <dbReference type="NCBI Taxonomy" id="224129"/>
    <lineage>
        <taxon>Eukaryota</taxon>
        <taxon>Metazoa</taxon>
        <taxon>Ecdysozoa</taxon>
        <taxon>Arthropoda</taxon>
        <taxon>Hexapoda</taxon>
        <taxon>Insecta</taxon>
        <taxon>Pterygota</taxon>
        <taxon>Neoptera</taxon>
        <taxon>Endopterygota</taxon>
        <taxon>Coleoptera</taxon>
        <taxon>Polyphaga</taxon>
        <taxon>Elateriformia</taxon>
        <taxon>Buprestoidea</taxon>
        <taxon>Buprestidae</taxon>
        <taxon>Agrilinae</taxon>
        <taxon>Agrilus</taxon>
    </lineage>
</organism>
<evidence type="ECO:0000256" key="6">
    <source>
        <dbReference type="ARBA" id="ARBA00022833"/>
    </source>
</evidence>
<dbReference type="SMART" id="SM00249">
    <property type="entry name" value="PHD"/>
    <property type="match status" value="1"/>
</dbReference>
<dbReference type="PROSITE" id="PS50014">
    <property type="entry name" value="BROMODOMAIN_2"/>
    <property type="match status" value="1"/>
</dbReference>
<evidence type="ECO:0000313" key="21">
    <source>
        <dbReference type="RefSeq" id="XP_025831681.1"/>
    </source>
</evidence>